<dbReference type="InterPro" id="IPR014001">
    <property type="entry name" value="Helicase_ATP-bd"/>
</dbReference>
<evidence type="ECO:0000256" key="12">
    <source>
        <dbReference type="ARBA" id="ARBA00029504"/>
    </source>
</evidence>
<proteinExistence type="inferred from homology"/>
<sequence>MDFKLTSQYSPTGDQPEAIRQLTNGIKNGDRAQVLLGVTGSGKTFTVANVINNINKPTLILSHNKTLAAQLYEEMKSFFPENAVEYYVSYYDYYQPEAYLPTTDTYIEKDLAINDDIDKLRLGAVSALLSGRKDIIVVSSVSCIYGMGGPIAMQNSIIFIKKGLRLDRNEFLRKLVDALYMRNDVDLQRGNFRVKGDTVDIAMAYSDNILRVTWWDDEIDSIEEVDNITYHRVTAFEEYQIYPANLFVTSKEQTECAIRLIQDDLVKQVAYFNDLGDAVKAQRIKERVEYDMEMVKELGHCAGIENYSRYFDGREVGQRPYCLLDFFPKDYLLVIDESHVSIPQISAMYGGDRARKQNLVEYGFRLPAAFDNRPLRFEEFDQMVNQVIYVSATPADYELQESDGIVVEQIIRPTGLLDPKIEVRPSDNQIDDLMNEIVERCQKKERVLVTTLTKRMAEELTEYLLEHDVRANYIHSDVATLDRVQIMADLRAGVFDVLVGVNLLREGLDLPEVSLVAILDADKEGFLRSHRSLTQTVGRAARNVNGKVIMYADNITESMRKTIDETERRRSIQLKYNEDHHITPRQIVKEIKGTLTINRKVVQEPTAYPSSIYMDTDTAAFAADPIVQRMTRSQLEKSIADTTALMKQAAKNLDFLQAAQYRDEIIRLQAQLDLK</sequence>
<feature type="domain" description="Helicase C-terminal" evidence="18">
    <location>
        <begin position="429"/>
        <end position="591"/>
    </location>
</feature>
<dbReference type="PROSITE" id="PS51194">
    <property type="entry name" value="HELICASE_CTER"/>
    <property type="match status" value="1"/>
</dbReference>
<dbReference type="GO" id="GO:0005524">
    <property type="term" value="F:ATP binding"/>
    <property type="evidence" value="ECO:0007669"/>
    <property type="project" value="UniProtKB-UniRule"/>
</dbReference>
<dbReference type="Pfam" id="PF00271">
    <property type="entry name" value="Helicase_C"/>
    <property type="match status" value="1"/>
</dbReference>
<evidence type="ECO:0000313" key="19">
    <source>
        <dbReference type="EMBL" id="ERK00247.1"/>
    </source>
</evidence>
<evidence type="ECO:0000256" key="3">
    <source>
        <dbReference type="ARBA" id="ARBA00022490"/>
    </source>
</evidence>
<feature type="domain" description="UVR" evidence="16">
    <location>
        <begin position="636"/>
        <end position="671"/>
    </location>
</feature>
<gene>
    <name evidence="13 19" type="primary">uvrB</name>
    <name evidence="19" type="ORF">HMPREF1218_1353</name>
</gene>
<feature type="coiled-coil region" evidence="15">
    <location>
        <begin position="632"/>
        <end position="659"/>
    </location>
</feature>
<evidence type="ECO:0000256" key="14">
    <source>
        <dbReference type="RuleBase" id="RU003587"/>
    </source>
</evidence>
<dbReference type="InterPro" id="IPR004807">
    <property type="entry name" value="UvrB"/>
</dbReference>
<evidence type="ECO:0000256" key="7">
    <source>
        <dbReference type="ARBA" id="ARBA00022840"/>
    </source>
</evidence>
<dbReference type="GO" id="GO:0009381">
    <property type="term" value="F:excinuclease ABC activity"/>
    <property type="evidence" value="ECO:0007669"/>
    <property type="project" value="UniProtKB-UniRule"/>
</dbReference>
<dbReference type="SMART" id="SM00490">
    <property type="entry name" value="HELICc"/>
    <property type="match status" value="1"/>
</dbReference>
<comment type="subunit">
    <text evidence="11 13 14">Forms a heterotetramer with UvrA during the search for lesions. Interacts with UvrC in an incision complex.</text>
</comment>
<dbReference type="InterPro" id="IPR001650">
    <property type="entry name" value="Helicase_C-like"/>
</dbReference>
<dbReference type="CDD" id="cd18790">
    <property type="entry name" value="SF2_C_UvrB"/>
    <property type="match status" value="1"/>
</dbReference>
<dbReference type="NCBIfam" id="TIGR00631">
    <property type="entry name" value="uvrb"/>
    <property type="match status" value="1"/>
</dbReference>
<evidence type="ECO:0000256" key="11">
    <source>
        <dbReference type="ARBA" id="ARBA00026033"/>
    </source>
</evidence>
<dbReference type="PROSITE" id="PS50151">
    <property type="entry name" value="UVR"/>
    <property type="match status" value="1"/>
</dbReference>
<keyword evidence="9 13" id="KW-0234">DNA repair</keyword>
<comment type="domain">
    <text evidence="13">The beta-hairpin motif is involved in DNA binding.</text>
</comment>
<organism evidence="19 20">
    <name type="scientific">Hoylesella pleuritidis F0068</name>
    <dbReference type="NCBI Taxonomy" id="1081904"/>
    <lineage>
        <taxon>Bacteria</taxon>
        <taxon>Pseudomonadati</taxon>
        <taxon>Bacteroidota</taxon>
        <taxon>Bacteroidia</taxon>
        <taxon>Bacteroidales</taxon>
        <taxon>Prevotellaceae</taxon>
        <taxon>Hoylesella</taxon>
    </lineage>
</organism>
<evidence type="ECO:0000259" key="18">
    <source>
        <dbReference type="PROSITE" id="PS51194"/>
    </source>
</evidence>
<evidence type="ECO:0000256" key="13">
    <source>
        <dbReference type="HAMAP-Rule" id="MF_00204"/>
    </source>
</evidence>
<keyword evidence="10 13" id="KW-0742">SOS response</keyword>
<keyword evidence="15" id="KW-0175">Coiled coil</keyword>
<dbReference type="InterPro" id="IPR024759">
    <property type="entry name" value="UvrB_YAD/RRR_dom"/>
</dbReference>
<protein>
    <recommendedName>
        <fullName evidence="12 13">UvrABC system protein B</fullName>
        <shortName evidence="13">Protein UvrB</shortName>
    </recommendedName>
    <alternativeName>
        <fullName evidence="13">Excinuclease ABC subunit B</fullName>
    </alternativeName>
</protein>
<comment type="function">
    <text evidence="13">The UvrABC repair system catalyzes the recognition and processing of DNA lesions. A damage recognition complex composed of 2 UvrA and 2 UvrB subunits scans DNA for abnormalities. Upon binding of the UvrA(2)B(2) complex to a putative damaged site, the DNA wraps around one UvrB monomer. DNA wrap is dependent on ATP binding by UvrB and probably causes local melting of the DNA helix, facilitating insertion of UvrB beta-hairpin between the DNA strands. Then UvrB probes one DNA strand for the presence of a lesion. If a lesion is found the UvrA subunits dissociate and the UvrB-DNA preincision complex is formed. This complex is subsequently bound by UvrC and the second UvrB is released. If no lesion is found, the DNA wraps around the other UvrB subunit that will check the other stand for damage.</text>
</comment>
<dbReference type="PANTHER" id="PTHR24029:SF0">
    <property type="entry name" value="UVRABC SYSTEM PROTEIN B"/>
    <property type="match status" value="1"/>
</dbReference>
<dbReference type="EMBL" id="AWET01000038">
    <property type="protein sequence ID" value="ERK00247.1"/>
    <property type="molecule type" value="Genomic_DNA"/>
</dbReference>
<dbReference type="PANTHER" id="PTHR24029">
    <property type="entry name" value="UVRABC SYSTEM PROTEIN B"/>
    <property type="match status" value="1"/>
</dbReference>
<evidence type="ECO:0000256" key="6">
    <source>
        <dbReference type="ARBA" id="ARBA00022769"/>
    </source>
</evidence>
<comment type="similarity">
    <text evidence="2 13 14">Belongs to the UvrB family.</text>
</comment>
<evidence type="ECO:0000256" key="15">
    <source>
        <dbReference type="SAM" id="Coils"/>
    </source>
</evidence>
<dbReference type="Proteomes" id="UP000016600">
    <property type="component" value="Unassembled WGS sequence"/>
</dbReference>
<keyword evidence="4 13" id="KW-0547">Nucleotide-binding</keyword>
<dbReference type="InterPro" id="IPR036876">
    <property type="entry name" value="UVR_dom_sf"/>
</dbReference>
<dbReference type="SUPFAM" id="SSF46600">
    <property type="entry name" value="C-terminal UvrC-binding domain of UvrB"/>
    <property type="match status" value="1"/>
</dbReference>
<dbReference type="GO" id="GO:0005737">
    <property type="term" value="C:cytoplasm"/>
    <property type="evidence" value="ECO:0007669"/>
    <property type="project" value="UniProtKB-SubCell"/>
</dbReference>
<dbReference type="Gene3D" id="4.10.860.10">
    <property type="entry name" value="UVR domain"/>
    <property type="match status" value="1"/>
</dbReference>
<dbReference type="Gene3D" id="3.40.50.300">
    <property type="entry name" value="P-loop containing nucleotide triphosphate hydrolases"/>
    <property type="match status" value="3"/>
</dbReference>
<dbReference type="Pfam" id="PF12344">
    <property type="entry name" value="UvrB"/>
    <property type="match status" value="1"/>
</dbReference>
<dbReference type="NCBIfam" id="NF003673">
    <property type="entry name" value="PRK05298.1"/>
    <property type="match status" value="1"/>
</dbReference>
<name>U2KP12_9BACT</name>
<keyword evidence="19" id="KW-0378">Hydrolase</keyword>
<evidence type="ECO:0000256" key="5">
    <source>
        <dbReference type="ARBA" id="ARBA00022763"/>
    </source>
</evidence>
<dbReference type="InterPro" id="IPR006935">
    <property type="entry name" value="Helicase/UvrB_N"/>
</dbReference>
<feature type="short sequence motif" description="Beta-hairpin" evidence="13">
    <location>
        <begin position="90"/>
        <end position="113"/>
    </location>
</feature>
<evidence type="ECO:0000256" key="10">
    <source>
        <dbReference type="ARBA" id="ARBA00023236"/>
    </source>
</evidence>
<dbReference type="Pfam" id="PF02151">
    <property type="entry name" value="UVR"/>
    <property type="match status" value="1"/>
</dbReference>
<dbReference type="RefSeq" id="WP_021584326.1">
    <property type="nucleotide sequence ID" value="NZ_AWET01000038.1"/>
</dbReference>
<keyword evidence="7 13" id="KW-0067">ATP-binding</keyword>
<dbReference type="PATRIC" id="fig|1081904.3.peg.1743"/>
<evidence type="ECO:0000259" key="16">
    <source>
        <dbReference type="PROSITE" id="PS50151"/>
    </source>
</evidence>
<comment type="caution">
    <text evidence="19">The sequence shown here is derived from an EMBL/GenBank/DDBJ whole genome shotgun (WGS) entry which is preliminary data.</text>
</comment>
<dbReference type="PROSITE" id="PS51192">
    <property type="entry name" value="HELICASE_ATP_BIND_1"/>
    <property type="match status" value="1"/>
</dbReference>
<evidence type="ECO:0000256" key="8">
    <source>
        <dbReference type="ARBA" id="ARBA00022881"/>
    </source>
</evidence>
<dbReference type="GO" id="GO:0016887">
    <property type="term" value="F:ATP hydrolysis activity"/>
    <property type="evidence" value="ECO:0007669"/>
    <property type="project" value="InterPro"/>
</dbReference>
<evidence type="ECO:0000256" key="1">
    <source>
        <dbReference type="ARBA" id="ARBA00004496"/>
    </source>
</evidence>
<keyword evidence="3 13" id="KW-0963">Cytoplasm</keyword>
<evidence type="ECO:0000256" key="4">
    <source>
        <dbReference type="ARBA" id="ARBA00022741"/>
    </source>
</evidence>
<dbReference type="InterPro" id="IPR041471">
    <property type="entry name" value="UvrB_inter"/>
</dbReference>
<dbReference type="CDD" id="cd17916">
    <property type="entry name" value="DEXHc_UvrB"/>
    <property type="match status" value="1"/>
</dbReference>
<dbReference type="HAMAP" id="MF_00204">
    <property type="entry name" value="UvrB"/>
    <property type="match status" value="1"/>
</dbReference>
<dbReference type="GO" id="GO:0006289">
    <property type="term" value="P:nucleotide-excision repair"/>
    <property type="evidence" value="ECO:0007669"/>
    <property type="project" value="UniProtKB-UniRule"/>
</dbReference>
<dbReference type="InterPro" id="IPR027417">
    <property type="entry name" value="P-loop_NTPase"/>
</dbReference>
<evidence type="ECO:0000256" key="9">
    <source>
        <dbReference type="ARBA" id="ARBA00023204"/>
    </source>
</evidence>
<dbReference type="GO" id="GO:0003677">
    <property type="term" value="F:DNA binding"/>
    <property type="evidence" value="ECO:0007669"/>
    <property type="project" value="UniProtKB-UniRule"/>
</dbReference>
<dbReference type="SUPFAM" id="SSF52540">
    <property type="entry name" value="P-loop containing nucleoside triphosphate hydrolases"/>
    <property type="match status" value="2"/>
</dbReference>
<dbReference type="InterPro" id="IPR001943">
    <property type="entry name" value="UVR_dom"/>
</dbReference>
<keyword evidence="5 13" id="KW-0227">DNA damage</keyword>
<dbReference type="GO" id="GO:0009380">
    <property type="term" value="C:excinuclease repair complex"/>
    <property type="evidence" value="ECO:0007669"/>
    <property type="project" value="InterPro"/>
</dbReference>
<keyword evidence="6 13" id="KW-0228">DNA excision</keyword>
<comment type="subcellular location">
    <subcellularLocation>
        <location evidence="1 13 14">Cytoplasm</location>
    </subcellularLocation>
</comment>
<reference evidence="19 20" key="1">
    <citation type="submission" date="2013-08" db="EMBL/GenBank/DDBJ databases">
        <authorList>
            <person name="Durkin A.S."/>
            <person name="Haft D.R."/>
            <person name="McCorrison J."/>
            <person name="Torralba M."/>
            <person name="Gillis M."/>
            <person name="Haft D.H."/>
            <person name="Methe B."/>
            <person name="Sutton G."/>
            <person name="Nelson K.E."/>
        </authorList>
    </citation>
    <scope>NUCLEOTIDE SEQUENCE [LARGE SCALE GENOMIC DNA]</scope>
    <source>
        <strain evidence="19 20">F0068</strain>
    </source>
</reference>
<evidence type="ECO:0000313" key="20">
    <source>
        <dbReference type="Proteomes" id="UP000016600"/>
    </source>
</evidence>
<dbReference type="SMART" id="SM00487">
    <property type="entry name" value="DEXDc"/>
    <property type="match status" value="1"/>
</dbReference>
<keyword evidence="8 13" id="KW-0267">Excision nuclease</keyword>
<feature type="domain" description="Helicase ATP-binding" evidence="17">
    <location>
        <begin position="24"/>
        <end position="175"/>
    </location>
</feature>
<dbReference type="Pfam" id="PF17757">
    <property type="entry name" value="UvrB_inter"/>
    <property type="match status" value="1"/>
</dbReference>
<keyword evidence="20" id="KW-1185">Reference proteome</keyword>
<evidence type="ECO:0000259" key="17">
    <source>
        <dbReference type="PROSITE" id="PS51192"/>
    </source>
</evidence>
<dbReference type="GO" id="GO:0009432">
    <property type="term" value="P:SOS response"/>
    <property type="evidence" value="ECO:0007669"/>
    <property type="project" value="UniProtKB-UniRule"/>
</dbReference>
<evidence type="ECO:0000256" key="2">
    <source>
        <dbReference type="ARBA" id="ARBA00008533"/>
    </source>
</evidence>
<feature type="binding site" evidence="13">
    <location>
        <begin position="37"/>
        <end position="44"/>
    </location>
    <ligand>
        <name>ATP</name>
        <dbReference type="ChEBI" id="CHEBI:30616"/>
    </ligand>
</feature>
<dbReference type="Pfam" id="PF04851">
    <property type="entry name" value="ResIII"/>
    <property type="match status" value="1"/>
</dbReference>
<dbReference type="AlphaFoldDB" id="U2KP12"/>
<accession>U2KP12</accession>